<dbReference type="InterPro" id="IPR042178">
    <property type="entry name" value="Serpin_sf_1"/>
</dbReference>
<feature type="compositionally biased region" description="Basic residues" evidence="2">
    <location>
        <begin position="56"/>
        <end position="75"/>
    </location>
</feature>
<dbReference type="Gene3D" id="3.30.497.10">
    <property type="entry name" value="Antithrombin, subunit I, domain 2"/>
    <property type="match status" value="1"/>
</dbReference>
<dbReference type="InterPro" id="IPR023796">
    <property type="entry name" value="Serpin_dom"/>
</dbReference>
<evidence type="ECO:0000313" key="5">
    <source>
        <dbReference type="Proteomes" id="UP001497457"/>
    </source>
</evidence>
<protein>
    <recommendedName>
        <fullName evidence="3">Serpin domain-containing protein</fullName>
    </recommendedName>
</protein>
<organism evidence="4 5">
    <name type="scientific">Urochloa decumbens</name>
    <dbReference type="NCBI Taxonomy" id="240449"/>
    <lineage>
        <taxon>Eukaryota</taxon>
        <taxon>Viridiplantae</taxon>
        <taxon>Streptophyta</taxon>
        <taxon>Embryophyta</taxon>
        <taxon>Tracheophyta</taxon>
        <taxon>Spermatophyta</taxon>
        <taxon>Magnoliopsida</taxon>
        <taxon>Liliopsida</taxon>
        <taxon>Poales</taxon>
        <taxon>Poaceae</taxon>
        <taxon>PACMAD clade</taxon>
        <taxon>Panicoideae</taxon>
        <taxon>Panicodae</taxon>
        <taxon>Paniceae</taxon>
        <taxon>Melinidinae</taxon>
        <taxon>Urochloa</taxon>
    </lineage>
</organism>
<keyword evidence="5" id="KW-1185">Reference proteome</keyword>
<dbReference type="Proteomes" id="UP001497457">
    <property type="component" value="Chromosome 9rd"/>
</dbReference>
<feature type="domain" description="Serpin" evidence="3">
    <location>
        <begin position="212"/>
        <end position="276"/>
    </location>
</feature>
<gene>
    <name evidence="4" type="ORF">URODEC1_LOCUS115794</name>
</gene>
<dbReference type="SUPFAM" id="SSF56574">
    <property type="entry name" value="Serpins"/>
    <property type="match status" value="1"/>
</dbReference>
<evidence type="ECO:0000256" key="2">
    <source>
        <dbReference type="SAM" id="MobiDB-lite"/>
    </source>
</evidence>
<accession>A0ABC9GHQ6</accession>
<comment type="similarity">
    <text evidence="1">Belongs to the serpin family.</text>
</comment>
<evidence type="ECO:0000259" key="3">
    <source>
        <dbReference type="Pfam" id="PF00079"/>
    </source>
</evidence>
<dbReference type="Pfam" id="PF00079">
    <property type="entry name" value="Serpin"/>
    <property type="match status" value="2"/>
</dbReference>
<dbReference type="InterPro" id="IPR042185">
    <property type="entry name" value="Serpin_sf_2"/>
</dbReference>
<dbReference type="PANTHER" id="PTHR11461:SF379">
    <property type="entry name" value="SERPIN DOMAIN-CONTAINING PROTEIN"/>
    <property type="match status" value="1"/>
</dbReference>
<dbReference type="InterPro" id="IPR000215">
    <property type="entry name" value="Serpin_fam"/>
</dbReference>
<dbReference type="Gene3D" id="2.30.39.10">
    <property type="entry name" value="Alpha-1-antitrypsin, domain 1"/>
    <property type="match status" value="1"/>
</dbReference>
<proteinExistence type="inferred from homology"/>
<feature type="region of interest" description="Disordered" evidence="2">
    <location>
        <begin position="49"/>
        <end position="75"/>
    </location>
</feature>
<evidence type="ECO:0000256" key="1">
    <source>
        <dbReference type="ARBA" id="ARBA00009500"/>
    </source>
</evidence>
<dbReference type="EMBL" id="OZ075119">
    <property type="protein sequence ID" value="CAL5094347.1"/>
    <property type="molecule type" value="Genomic_DNA"/>
</dbReference>
<sequence>MEEEASSRPSKKARGAAASGLMEYRRWWSEPAEPRVLAGVHLRRAVSALSGGGGGARHHPGRAPRRARCGVARRARRVRPNGVAERALADRSGSGAPLVAFACGLWHEKTVALKPRTKPGKARKRINRWVSKATNDLITSILPPGSVHSLTGLVIANAIYFTGSRRDQAIALHEGFKVLKLAYHPYRIPHWEDAYLHRKKKKDSDDDRGRPRFSMCVFLPDARDGLPELVEKMASRPSFLWDHLPKERSKTRVWLPKFKLSFSGRINGILKAMGMEARPTSLACWRARSLW</sequence>
<dbReference type="InterPro" id="IPR036186">
    <property type="entry name" value="Serpin_sf"/>
</dbReference>
<dbReference type="PANTHER" id="PTHR11461">
    <property type="entry name" value="SERINE PROTEASE INHIBITOR, SERPIN"/>
    <property type="match status" value="1"/>
</dbReference>
<name>A0ABC9GHQ6_9POAL</name>
<dbReference type="AlphaFoldDB" id="A0ABC9GHQ6"/>
<evidence type="ECO:0000313" key="4">
    <source>
        <dbReference type="EMBL" id="CAL5094347.1"/>
    </source>
</evidence>
<reference evidence="4" key="1">
    <citation type="submission" date="2024-10" db="EMBL/GenBank/DDBJ databases">
        <authorList>
            <person name="Ryan C."/>
        </authorList>
    </citation>
    <scope>NUCLEOTIDE SEQUENCE [LARGE SCALE GENOMIC DNA]</scope>
</reference>
<feature type="domain" description="Serpin" evidence="3">
    <location>
        <begin position="118"/>
        <end position="164"/>
    </location>
</feature>